<proteinExistence type="predicted"/>
<dbReference type="EMBL" id="JAUKUD010000001">
    <property type="protein sequence ID" value="KAK0754950.1"/>
    <property type="molecule type" value="Genomic_DNA"/>
</dbReference>
<reference evidence="2" key="1">
    <citation type="submission" date="2023-06" db="EMBL/GenBank/DDBJ databases">
        <title>Genome-scale phylogeny and comparative genomics of the fungal order Sordariales.</title>
        <authorList>
            <consortium name="Lawrence Berkeley National Laboratory"/>
            <person name="Hensen N."/>
            <person name="Bonometti L."/>
            <person name="Westerberg I."/>
            <person name="Brannstrom I.O."/>
            <person name="Guillou S."/>
            <person name="Cros-Aarteil S."/>
            <person name="Calhoun S."/>
            <person name="Haridas S."/>
            <person name="Kuo A."/>
            <person name="Mondo S."/>
            <person name="Pangilinan J."/>
            <person name="Riley R."/>
            <person name="LaButti K."/>
            <person name="Andreopoulos B."/>
            <person name="Lipzen A."/>
            <person name="Chen C."/>
            <person name="Yanf M."/>
            <person name="Daum C."/>
            <person name="Ng V."/>
            <person name="Clum A."/>
            <person name="Steindorff A."/>
            <person name="Ohm R."/>
            <person name="Martin F."/>
            <person name="Silar P."/>
            <person name="Natvig D."/>
            <person name="Lalanne C."/>
            <person name="Gautier V."/>
            <person name="Ament-velasquez S.L."/>
            <person name="Kruys A."/>
            <person name="Hutchinson M.I."/>
            <person name="Powell A.J."/>
            <person name="Barry K."/>
            <person name="Miller A.N."/>
            <person name="Grigoriev I.V."/>
            <person name="Debuchy R."/>
            <person name="Gladieux P."/>
            <person name="Thoren M.H."/>
            <person name="Johannesson H."/>
        </authorList>
    </citation>
    <scope>NUCLEOTIDE SEQUENCE</scope>
    <source>
        <strain evidence="2">SMH3187-1</strain>
    </source>
</reference>
<name>A0AA40KDK1_9PEZI</name>
<protein>
    <submittedName>
        <fullName evidence="2">Uncharacterized protein</fullName>
    </submittedName>
</protein>
<evidence type="ECO:0000313" key="2">
    <source>
        <dbReference type="EMBL" id="KAK0754950.1"/>
    </source>
</evidence>
<dbReference type="Proteomes" id="UP001172155">
    <property type="component" value="Unassembled WGS sequence"/>
</dbReference>
<evidence type="ECO:0000313" key="3">
    <source>
        <dbReference type="Proteomes" id="UP001172155"/>
    </source>
</evidence>
<keyword evidence="1" id="KW-0812">Transmembrane</keyword>
<sequence>MCPVAGLSSWRHTAEVPFRAGEILEFGTYIIGGLLRALTTASHFRDAIIDHRIMSSIKLAGMDISIHKYPISDELRTWLLKELWSDSATSPQAVSLSMSPYFDYYSKRCQRFSQDGGIHICVKSHQGLVDITEQILFVDATRSDIQRLLGSRLGGPVEEKRTGAMNTTIDLCGSLLLMAEVGVHEFGYSGCNPLAWSGPQTLRQAVEQHFRCEKELQPDNPRLGALFTARNLEYIGGMKIKWTTNIVDHLLLSDDDQTVFIFHCVGFLRFQQRTTLGFRLPLFPDSFIDETLRTLALLFPQNDRKSRRWLRAQVTEHNLDPHIARCGNLRAQNRRFEHFSFWHDRLIILKQAFDESSPRGLRQWWNDRRNSVQWSTFWVAILVFAMTVFFGLVQSVEGALQVYLSWKALKGEGL</sequence>
<comment type="caution">
    <text evidence="2">The sequence shown here is derived from an EMBL/GenBank/DDBJ whole genome shotgun (WGS) entry which is preliminary data.</text>
</comment>
<evidence type="ECO:0000256" key="1">
    <source>
        <dbReference type="SAM" id="Phobius"/>
    </source>
</evidence>
<feature type="transmembrane region" description="Helical" evidence="1">
    <location>
        <begin position="377"/>
        <end position="400"/>
    </location>
</feature>
<accession>A0AA40KDK1</accession>
<dbReference type="AlphaFoldDB" id="A0AA40KDK1"/>
<gene>
    <name evidence="2" type="ORF">B0T18DRAFT_455215</name>
</gene>
<keyword evidence="1" id="KW-0472">Membrane</keyword>
<organism evidence="2 3">
    <name type="scientific">Schizothecium vesticola</name>
    <dbReference type="NCBI Taxonomy" id="314040"/>
    <lineage>
        <taxon>Eukaryota</taxon>
        <taxon>Fungi</taxon>
        <taxon>Dikarya</taxon>
        <taxon>Ascomycota</taxon>
        <taxon>Pezizomycotina</taxon>
        <taxon>Sordariomycetes</taxon>
        <taxon>Sordariomycetidae</taxon>
        <taxon>Sordariales</taxon>
        <taxon>Schizotheciaceae</taxon>
        <taxon>Schizothecium</taxon>
    </lineage>
</organism>
<keyword evidence="3" id="KW-1185">Reference proteome</keyword>
<keyword evidence="1" id="KW-1133">Transmembrane helix</keyword>